<evidence type="ECO:0000313" key="4">
    <source>
        <dbReference type="Proteomes" id="UP000240572"/>
    </source>
</evidence>
<dbReference type="Proteomes" id="UP000240572">
    <property type="component" value="Unassembled WGS sequence"/>
</dbReference>
<organism evidence="3 4">
    <name type="scientific">Taibaiella chishuiensis</name>
    <dbReference type="NCBI Taxonomy" id="1434707"/>
    <lineage>
        <taxon>Bacteria</taxon>
        <taxon>Pseudomonadati</taxon>
        <taxon>Bacteroidota</taxon>
        <taxon>Chitinophagia</taxon>
        <taxon>Chitinophagales</taxon>
        <taxon>Chitinophagaceae</taxon>
        <taxon>Taibaiella</taxon>
    </lineage>
</organism>
<gene>
    <name evidence="3" type="ORF">B0I18_101582</name>
</gene>
<protein>
    <submittedName>
        <fullName evidence="3">Uncharacterized protein</fullName>
    </submittedName>
</protein>
<feature type="transmembrane region" description="Helical" evidence="2">
    <location>
        <begin position="55"/>
        <end position="71"/>
    </location>
</feature>
<keyword evidence="2" id="KW-1133">Transmembrane helix</keyword>
<keyword evidence="2" id="KW-0812">Transmembrane</keyword>
<sequence length="99" mass="11299">MDIILLIYLCWRMKKIVKPKGYNANTWQLYVVAAWILAEIAGMVVSFMLGKDLDTMMITGILCAVLSYLVLHQRAKALPDRSGNDDWISKLGNDRDYMS</sequence>
<keyword evidence="2" id="KW-0472">Membrane</keyword>
<dbReference type="AlphaFoldDB" id="A0A2P8DB26"/>
<reference evidence="3 4" key="1">
    <citation type="submission" date="2018-03" db="EMBL/GenBank/DDBJ databases">
        <title>Genomic Encyclopedia of Type Strains, Phase III (KMG-III): the genomes of soil and plant-associated and newly described type strains.</title>
        <authorList>
            <person name="Whitman W."/>
        </authorList>
    </citation>
    <scope>NUCLEOTIDE SEQUENCE [LARGE SCALE GENOMIC DNA]</scope>
    <source>
        <strain evidence="3 4">CGMCC 1.12700</strain>
    </source>
</reference>
<feature type="transmembrane region" description="Helical" evidence="2">
    <location>
        <begin position="27"/>
        <end position="49"/>
    </location>
</feature>
<evidence type="ECO:0000256" key="1">
    <source>
        <dbReference type="SAM" id="MobiDB-lite"/>
    </source>
</evidence>
<name>A0A2P8DB26_9BACT</name>
<evidence type="ECO:0000256" key="2">
    <source>
        <dbReference type="SAM" id="Phobius"/>
    </source>
</evidence>
<accession>A0A2P8DB26</accession>
<dbReference type="OrthoDB" id="677064at2"/>
<dbReference type="RefSeq" id="WP_106521129.1">
    <property type="nucleotide sequence ID" value="NZ_PYGD01000001.1"/>
</dbReference>
<dbReference type="EMBL" id="PYGD01000001">
    <property type="protein sequence ID" value="PSK94426.1"/>
    <property type="molecule type" value="Genomic_DNA"/>
</dbReference>
<proteinExistence type="predicted"/>
<evidence type="ECO:0000313" key="3">
    <source>
        <dbReference type="EMBL" id="PSK94426.1"/>
    </source>
</evidence>
<comment type="caution">
    <text evidence="3">The sequence shown here is derived from an EMBL/GenBank/DDBJ whole genome shotgun (WGS) entry which is preliminary data.</text>
</comment>
<feature type="region of interest" description="Disordered" evidence="1">
    <location>
        <begin position="78"/>
        <end position="99"/>
    </location>
</feature>
<keyword evidence="4" id="KW-1185">Reference proteome</keyword>